<comment type="caution">
    <text evidence="1">The sequence shown here is derived from an EMBL/GenBank/DDBJ whole genome shotgun (WGS) entry which is preliminary data.</text>
</comment>
<keyword evidence="2" id="KW-1185">Reference proteome</keyword>
<dbReference type="EMBL" id="JAMLDX010000014">
    <property type="protein sequence ID" value="MCP3731960.1"/>
    <property type="molecule type" value="Genomic_DNA"/>
</dbReference>
<sequence length="157" mass="17468">MTPLKAFEPFAASVIGLPISHVWRGYGSAVFIECGKLSPVSRRDGSPGNPDGEVSLGVEWSWRIEDKAAIRCGSWSEESLWEPAFDTLRNARIARCELFGALPEVAITFDSGIRFLSFSTTDGQPQWHLVDRRGDQEQWFTVREGRLHIGDGSEPTT</sequence>
<reference evidence="1" key="1">
    <citation type="submission" date="2022-05" db="EMBL/GenBank/DDBJ databases">
        <title>Sphingomonas sp. strain MG17 Genome sequencing and assembly.</title>
        <authorList>
            <person name="Kim I."/>
        </authorList>
    </citation>
    <scope>NUCLEOTIDE SEQUENCE</scope>
    <source>
        <strain evidence="1">MG17</strain>
    </source>
</reference>
<dbReference type="Proteomes" id="UP001139451">
    <property type="component" value="Unassembled WGS sequence"/>
</dbReference>
<evidence type="ECO:0000313" key="1">
    <source>
        <dbReference type="EMBL" id="MCP3731960.1"/>
    </source>
</evidence>
<name>A0A9X2HST4_9SPHN</name>
<organism evidence="1 2">
    <name type="scientific">Sphingomonas tagetis</name>
    <dbReference type="NCBI Taxonomy" id="2949092"/>
    <lineage>
        <taxon>Bacteria</taxon>
        <taxon>Pseudomonadati</taxon>
        <taxon>Pseudomonadota</taxon>
        <taxon>Alphaproteobacteria</taxon>
        <taxon>Sphingomonadales</taxon>
        <taxon>Sphingomonadaceae</taxon>
        <taxon>Sphingomonas</taxon>
    </lineage>
</organism>
<dbReference type="RefSeq" id="WP_254294988.1">
    <property type="nucleotide sequence ID" value="NZ_JAMLDX010000014.1"/>
</dbReference>
<proteinExistence type="predicted"/>
<dbReference type="AlphaFoldDB" id="A0A9X2HST4"/>
<gene>
    <name evidence="1" type="ORF">M9978_16160</name>
</gene>
<protein>
    <submittedName>
        <fullName evidence="1">Uncharacterized protein</fullName>
    </submittedName>
</protein>
<accession>A0A9X2HST4</accession>
<evidence type="ECO:0000313" key="2">
    <source>
        <dbReference type="Proteomes" id="UP001139451"/>
    </source>
</evidence>